<evidence type="ECO:0000259" key="1">
    <source>
        <dbReference type="Pfam" id="PF01370"/>
    </source>
</evidence>
<keyword evidence="3" id="KW-1185">Reference proteome</keyword>
<protein>
    <submittedName>
        <fullName evidence="2">SDR family oxidoreductase</fullName>
    </submittedName>
</protein>
<dbReference type="Proteomes" id="UP001500037">
    <property type="component" value="Unassembled WGS sequence"/>
</dbReference>
<comment type="caution">
    <text evidence="2">The sequence shown here is derived from an EMBL/GenBank/DDBJ whole genome shotgun (WGS) entry which is preliminary data.</text>
</comment>
<dbReference type="InterPro" id="IPR036291">
    <property type="entry name" value="NAD(P)-bd_dom_sf"/>
</dbReference>
<name>A0ABN1VYD5_9ACTN</name>
<proteinExistence type="predicted"/>
<dbReference type="PANTHER" id="PTHR48079:SF6">
    <property type="entry name" value="NAD(P)-BINDING DOMAIN-CONTAINING PROTEIN-RELATED"/>
    <property type="match status" value="1"/>
</dbReference>
<dbReference type="RefSeq" id="WP_344440432.1">
    <property type="nucleotide sequence ID" value="NZ_BAAALF010000016.1"/>
</dbReference>
<evidence type="ECO:0000313" key="3">
    <source>
        <dbReference type="Proteomes" id="UP001500037"/>
    </source>
</evidence>
<organism evidence="2 3">
    <name type="scientific">Kitasatospora nipponensis</name>
    <dbReference type="NCBI Taxonomy" id="258049"/>
    <lineage>
        <taxon>Bacteria</taxon>
        <taxon>Bacillati</taxon>
        <taxon>Actinomycetota</taxon>
        <taxon>Actinomycetes</taxon>
        <taxon>Kitasatosporales</taxon>
        <taxon>Streptomycetaceae</taxon>
        <taxon>Kitasatospora</taxon>
    </lineage>
</organism>
<reference evidence="2 3" key="1">
    <citation type="journal article" date="2019" name="Int. J. Syst. Evol. Microbiol.">
        <title>The Global Catalogue of Microorganisms (GCM) 10K type strain sequencing project: providing services to taxonomists for standard genome sequencing and annotation.</title>
        <authorList>
            <consortium name="The Broad Institute Genomics Platform"/>
            <consortium name="The Broad Institute Genome Sequencing Center for Infectious Disease"/>
            <person name="Wu L."/>
            <person name="Ma J."/>
        </authorList>
    </citation>
    <scope>NUCLEOTIDE SEQUENCE [LARGE SCALE GENOMIC DNA]</scope>
    <source>
        <strain evidence="2 3">JCM 13004</strain>
    </source>
</reference>
<dbReference type="Pfam" id="PF01370">
    <property type="entry name" value="Epimerase"/>
    <property type="match status" value="1"/>
</dbReference>
<dbReference type="Gene3D" id="3.40.50.720">
    <property type="entry name" value="NAD(P)-binding Rossmann-like Domain"/>
    <property type="match status" value="1"/>
</dbReference>
<dbReference type="EMBL" id="BAAALF010000016">
    <property type="protein sequence ID" value="GAA1225519.1"/>
    <property type="molecule type" value="Genomic_DNA"/>
</dbReference>
<dbReference type="SUPFAM" id="SSF51735">
    <property type="entry name" value="NAD(P)-binding Rossmann-fold domains"/>
    <property type="match status" value="1"/>
</dbReference>
<dbReference type="PANTHER" id="PTHR48079">
    <property type="entry name" value="PROTEIN YEEZ"/>
    <property type="match status" value="1"/>
</dbReference>
<gene>
    <name evidence="2" type="ORF">GCM10009665_14920</name>
</gene>
<evidence type="ECO:0000313" key="2">
    <source>
        <dbReference type="EMBL" id="GAA1225519.1"/>
    </source>
</evidence>
<accession>A0ABN1VYD5</accession>
<dbReference type="InterPro" id="IPR001509">
    <property type="entry name" value="Epimerase_deHydtase"/>
</dbReference>
<dbReference type="InterPro" id="IPR051783">
    <property type="entry name" value="NAD(P)-dependent_oxidoreduct"/>
</dbReference>
<sequence length="340" mass="35979">MKAFVTGGTGLLGGNLIRSLREQGYEVTALVRDRLVGERVLGDTGARLVEGDLLDVGRFAAALEGCDVLFHTAAYFRETFQPGEHDDRLQAVNVDGTVALLEAADRAGVGKAIHVSSAGVVGHRPGGGPADESVPADRGVLRNPYLRSKVRSEQAVADFLRTHRLPVVVILPSWLFGPHDTAPSSSGRLVRNFLAGAIPAVLPGGGKVADARDVAQAMIAAVEHGRSGERYIVGGPYASTRQIFSTLEAVSGVPAPTRRPAYPVALTVAWVAQGLARLRRVPALVNVKAVRTLHHDNPTSSDKAVRELGLVLRPLEETLRDTVDWCRAVEAVAAGRVAAG</sequence>
<feature type="domain" description="NAD-dependent epimerase/dehydratase" evidence="1">
    <location>
        <begin position="4"/>
        <end position="234"/>
    </location>
</feature>